<sequence>MKKQSTILLIAPITILLVVVLILPLLAVLLPTVFEGGAVTLSRYIAFFQDPYYIKIFVRTLRIALVCTLVCMILGIPTAYFISRVSKKWRGILMSVALFPMLTNSVIRAFAWINILGKNGIVNQILSTLHLVDQPLSMLYTEFSVLVGTIYLFLPLMIITLVGVMENIDNDMMEAAESLGASRLLSFFKVILPMSIPGIITGAVLVFTGAMTAYTTPQLLGGPKNMLLSTLIYQRAMTLNDWTGASVVALVMIVTTLIVMKGLNAIAGRLDKRGEN</sequence>
<evidence type="ECO:0000256" key="8">
    <source>
        <dbReference type="RuleBase" id="RU363032"/>
    </source>
</evidence>
<evidence type="ECO:0000313" key="11">
    <source>
        <dbReference type="Proteomes" id="UP000284178"/>
    </source>
</evidence>
<feature type="transmembrane region" description="Helical" evidence="8">
    <location>
        <begin position="143"/>
        <end position="165"/>
    </location>
</feature>
<feature type="transmembrane region" description="Helical" evidence="8">
    <location>
        <begin position="92"/>
        <end position="113"/>
    </location>
</feature>
<keyword evidence="5 8" id="KW-0812">Transmembrane</keyword>
<keyword evidence="7 8" id="KW-0472">Membrane</keyword>
<feature type="domain" description="ABC transmembrane type-1" evidence="9">
    <location>
        <begin position="57"/>
        <end position="263"/>
    </location>
</feature>
<reference evidence="10 11" key="1">
    <citation type="submission" date="2018-08" db="EMBL/GenBank/DDBJ databases">
        <title>A genome reference for cultivated species of the human gut microbiota.</title>
        <authorList>
            <person name="Zou Y."/>
            <person name="Xue W."/>
            <person name="Luo G."/>
        </authorList>
    </citation>
    <scope>NUCLEOTIDE SEQUENCE [LARGE SCALE GENOMIC DNA]</scope>
    <source>
        <strain evidence="10 11">AF24-29</strain>
    </source>
</reference>
<dbReference type="GO" id="GO:0005886">
    <property type="term" value="C:plasma membrane"/>
    <property type="evidence" value="ECO:0007669"/>
    <property type="project" value="UniProtKB-SubCell"/>
</dbReference>
<dbReference type="Gene3D" id="1.10.3720.10">
    <property type="entry name" value="MetI-like"/>
    <property type="match status" value="1"/>
</dbReference>
<dbReference type="RefSeq" id="WP_117894292.1">
    <property type="nucleotide sequence ID" value="NZ_CABJCV010000004.1"/>
</dbReference>
<keyword evidence="11" id="KW-1185">Reference proteome</keyword>
<proteinExistence type="inferred from homology"/>
<feature type="transmembrane region" description="Helical" evidence="8">
    <location>
        <begin position="242"/>
        <end position="263"/>
    </location>
</feature>
<evidence type="ECO:0000256" key="4">
    <source>
        <dbReference type="ARBA" id="ARBA00022475"/>
    </source>
</evidence>
<dbReference type="InterPro" id="IPR035906">
    <property type="entry name" value="MetI-like_sf"/>
</dbReference>
<dbReference type="GO" id="GO:0055085">
    <property type="term" value="P:transmembrane transport"/>
    <property type="evidence" value="ECO:0007669"/>
    <property type="project" value="InterPro"/>
</dbReference>
<dbReference type="Pfam" id="PF00528">
    <property type="entry name" value="BPD_transp_1"/>
    <property type="match status" value="1"/>
</dbReference>
<keyword evidence="3 8" id="KW-0813">Transport</keyword>
<evidence type="ECO:0000256" key="3">
    <source>
        <dbReference type="ARBA" id="ARBA00022448"/>
    </source>
</evidence>
<name>A0A412G4F0_9FIRM</name>
<accession>A0A412G4F0</accession>
<comment type="caution">
    <text evidence="10">The sequence shown here is derived from an EMBL/GenBank/DDBJ whole genome shotgun (WGS) entry which is preliminary data.</text>
</comment>
<dbReference type="PANTHER" id="PTHR42929">
    <property type="entry name" value="INNER MEMBRANE ABC TRANSPORTER PERMEASE PROTEIN YDCU-RELATED-RELATED"/>
    <property type="match status" value="1"/>
</dbReference>
<evidence type="ECO:0000259" key="9">
    <source>
        <dbReference type="PROSITE" id="PS50928"/>
    </source>
</evidence>
<dbReference type="InterPro" id="IPR000515">
    <property type="entry name" value="MetI-like"/>
</dbReference>
<dbReference type="PANTHER" id="PTHR42929:SF1">
    <property type="entry name" value="INNER MEMBRANE ABC TRANSPORTER PERMEASE PROTEIN YDCU-RELATED"/>
    <property type="match status" value="1"/>
</dbReference>
<evidence type="ECO:0000256" key="6">
    <source>
        <dbReference type="ARBA" id="ARBA00022989"/>
    </source>
</evidence>
<evidence type="ECO:0000256" key="1">
    <source>
        <dbReference type="ARBA" id="ARBA00004651"/>
    </source>
</evidence>
<evidence type="ECO:0000256" key="7">
    <source>
        <dbReference type="ARBA" id="ARBA00023136"/>
    </source>
</evidence>
<dbReference type="Proteomes" id="UP000284178">
    <property type="component" value="Unassembled WGS sequence"/>
</dbReference>
<evidence type="ECO:0000313" key="10">
    <source>
        <dbReference type="EMBL" id="RGR75562.1"/>
    </source>
</evidence>
<protein>
    <submittedName>
        <fullName evidence="10">ABC transporter permease</fullName>
    </submittedName>
</protein>
<dbReference type="EMBL" id="QRUP01000004">
    <property type="protein sequence ID" value="RGR75562.1"/>
    <property type="molecule type" value="Genomic_DNA"/>
</dbReference>
<feature type="transmembrane region" description="Helical" evidence="8">
    <location>
        <begin position="186"/>
        <end position="214"/>
    </location>
</feature>
<organism evidence="10 11">
    <name type="scientific">Holdemania filiformis</name>
    <dbReference type="NCBI Taxonomy" id="61171"/>
    <lineage>
        <taxon>Bacteria</taxon>
        <taxon>Bacillati</taxon>
        <taxon>Bacillota</taxon>
        <taxon>Erysipelotrichia</taxon>
        <taxon>Erysipelotrichales</taxon>
        <taxon>Erysipelotrichaceae</taxon>
        <taxon>Holdemania</taxon>
    </lineage>
</organism>
<dbReference type="SUPFAM" id="SSF161098">
    <property type="entry name" value="MetI-like"/>
    <property type="match status" value="1"/>
</dbReference>
<dbReference type="CDD" id="cd06261">
    <property type="entry name" value="TM_PBP2"/>
    <property type="match status" value="1"/>
</dbReference>
<dbReference type="PROSITE" id="PS50928">
    <property type="entry name" value="ABC_TM1"/>
    <property type="match status" value="1"/>
</dbReference>
<feature type="transmembrane region" description="Helical" evidence="8">
    <location>
        <begin position="61"/>
        <end position="80"/>
    </location>
</feature>
<keyword evidence="6 8" id="KW-1133">Transmembrane helix</keyword>
<gene>
    <name evidence="10" type="ORF">DWY25_04820</name>
</gene>
<feature type="transmembrane region" description="Helical" evidence="8">
    <location>
        <begin position="7"/>
        <end position="34"/>
    </location>
</feature>
<comment type="similarity">
    <text evidence="2">Belongs to the binding-protein-dependent transport system permease family. CysTW subfamily.</text>
</comment>
<keyword evidence="4" id="KW-1003">Cell membrane</keyword>
<evidence type="ECO:0000256" key="2">
    <source>
        <dbReference type="ARBA" id="ARBA00007069"/>
    </source>
</evidence>
<dbReference type="AlphaFoldDB" id="A0A412G4F0"/>
<comment type="subcellular location">
    <subcellularLocation>
        <location evidence="1 8">Cell membrane</location>
        <topology evidence="1 8">Multi-pass membrane protein</topology>
    </subcellularLocation>
</comment>
<evidence type="ECO:0000256" key="5">
    <source>
        <dbReference type="ARBA" id="ARBA00022692"/>
    </source>
</evidence>
<dbReference type="GeneID" id="83014727"/>